<dbReference type="Proteomes" id="UP000694941">
    <property type="component" value="Unplaced"/>
</dbReference>
<feature type="region of interest" description="Disordered" evidence="7">
    <location>
        <begin position="316"/>
        <end position="335"/>
    </location>
</feature>
<dbReference type="InterPro" id="IPR026104">
    <property type="entry name" value="ZNF_C2HC_dom_1C"/>
</dbReference>
<dbReference type="PROSITE" id="PS52027">
    <property type="entry name" value="ZF_C2HC_C3H"/>
    <property type="match status" value="2"/>
</dbReference>
<dbReference type="RefSeq" id="XP_013775065.2">
    <property type="nucleotide sequence ID" value="XM_013919611.2"/>
</dbReference>
<evidence type="ECO:0000313" key="11">
    <source>
        <dbReference type="RefSeq" id="XP_013775065.2"/>
    </source>
</evidence>
<evidence type="ECO:0000256" key="7">
    <source>
        <dbReference type="SAM" id="MobiDB-lite"/>
    </source>
</evidence>
<dbReference type="PANTHER" id="PTHR14649">
    <property type="entry name" value="ZINC FINGER C2HC DOMAIN-CONTAINING PROTEIN 1C"/>
    <property type="match status" value="1"/>
</dbReference>
<keyword evidence="3 6" id="KW-0863">Zinc-finger</keyword>
<comment type="similarity">
    <text evidence="1">Belongs to the ZC2HC1 family.</text>
</comment>
<feature type="compositionally biased region" description="Polar residues" evidence="7">
    <location>
        <begin position="391"/>
        <end position="405"/>
    </location>
</feature>
<feature type="region of interest" description="Disordered" evidence="7">
    <location>
        <begin position="86"/>
        <end position="201"/>
    </location>
</feature>
<dbReference type="PANTHER" id="PTHR14649:SF1">
    <property type="entry name" value="ZINC FINGER C2HC DOMAIN-CONTAINING PROTEIN 1C"/>
    <property type="match status" value="1"/>
</dbReference>
<feature type="region of interest" description="Disordered" evidence="7">
    <location>
        <begin position="382"/>
        <end position="406"/>
    </location>
</feature>
<keyword evidence="5" id="KW-0175">Coiled coil</keyword>
<keyword evidence="2" id="KW-0479">Metal-binding</keyword>
<evidence type="ECO:0000259" key="8">
    <source>
        <dbReference type="PROSITE" id="PS52027"/>
    </source>
</evidence>
<gene>
    <name evidence="10 11" type="primary">LOC106459942</name>
</gene>
<dbReference type="Gene3D" id="3.30.160.60">
    <property type="entry name" value="Classic Zinc Finger"/>
    <property type="match status" value="1"/>
</dbReference>
<evidence type="ECO:0000256" key="1">
    <source>
        <dbReference type="ARBA" id="ARBA00010843"/>
    </source>
</evidence>
<feature type="compositionally biased region" description="Polar residues" evidence="7">
    <location>
        <begin position="39"/>
        <end position="52"/>
    </location>
</feature>
<feature type="region of interest" description="Disordered" evidence="7">
    <location>
        <begin position="29"/>
        <end position="72"/>
    </location>
</feature>
<evidence type="ECO:0000256" key="3">
    <source>
        <dbReference type="ARBA" id="ARBA00022771"/>
    </source>
</evidence>
<evidence type="ECO:0000256" key="4">
    <source>
        <dbReference type="ARBA" id="ARBA00022833"/>
    </source>
</evidence>
<evidence type="ECO:0000256" key="5">
    <source>
        <dbReference type="ARBA" id="ARBA00023054"/>
    </source>
</evidence>
<feature type="domain" description="C2HC/C3H-type" evidence="8">
    <location>
        <begin position="337"/>
        <end position="366"/>
    </location>
</feature>
<proteinExistence type="inferred from homology"/>
<dbReference type="Pfam" id="PF13913">
    <property type="entry name" value="zf-C2HC_2"/>
    <property type="match status" value="2"/>
</dbReference>
<sequence length="439" mass="49207">MPSRLDQMQQEFRQKLLLQKQEKKTVDAQEFQSKLRIPGSTQRGGQSISKPSGFNHVAPSDQSVGATSSSARLPIGATKTAVYGERSQHFGKNMKTNTNNGHQEKPTMNGLKKSTHQGGSHVVAQSSSHTVQENVRKNHLASTPQKSVKSVHEKLTESNKPVKKPFHDKPVKVPVKPMPEKDAAKPQISVTKRSSNTKQINSAPKTSSLMAKKCGAELVQEPLRSKLRDPNLEQCKFCCRSFAKDRIHKHEEICDKTSKKKRKVFDATKMRVKGTEAEQFVRKKYKKEDPKPKKSNWRTQHENFIASIRQAKAVQKHLASGGKLSDLPPPPPSENPDYVPCPHCGRKFNGAAAERHIPKCKNIVSNKKQVDRSCNTEVAGEFLQPRRPDSSKNSMHFPGQSNRYTDTLPRRQCINEECILQSVGLDMTSTSDDKHSSER</sequence>
<feature type="compositionally biased region" description="Polar residues" evidence="7">
    <location>
        <begin position="60"/>
        <end position="71"/>
    </location>
</feature>
<dbReference type="RefSeq" id="XP_013775064.2">
    <property type="nucleotide sequence ID" value="XM_013919610.2"/>
</dbReference>
<keyword evidence="4" id="KW-0862">Zinc</keyword>
<feature type="compositionally biased region" description="Polar residues" evidence="7">
    <location>
        <begin position="123"/>
        <end position="133"/>
    </location>
</feature>
<dbReference type="GeneID" id="106459942"/>
<accession>A0ABM1B579</accession>
<feature type="compositionally biased region" description="Polar residues" evidence="7">
    <location>
        <begin position="188"/>
        <end position="201"/>
    </location>
</feature>
<keyword evidence="9" id="KW-1185">Reference proteome</keyword>
<reference evidence="10 11" key="1">
    <citation type="submission" date="2025-05" db="UniProtKB">
        <authorList>
            <consortium name="RefSeq"/>
        </authorList>
    </citation>
    <scope>IDENTIFICATION</scope>
    <source>
        <tissue evidence="10 11">Muscle</tissue>
    </source>
</reference>
<name>A0ABM1B579_LIMPO</name>
<protein>
    <submittedName>
        <fullName evidence="10 11">Uncharacterized protein LOC106459942 isoform X1</fullName>
    </submittedName>
</protein>
<feature type="domain" description="C2HC/C3H-type" evidence="8">
    <location>
        <begin position="231"/>
        <end position="260"/>
    </location>
</feature>
<organism evidence="9 11">
    <name type="scientific">Limulus polyphemus</name>
    <name type="common">Atlantic horseshoe crab</name>
    <dbReference type="NCBI Taxonomy" id="6850"/>
    <lineage>
        <taxon>Eukaryota</taxon>
        <taxon>Metazoa</taxon>
        <taxon>Ecdysozoa</taxon>
        <taxon>Arthropoda</taxon>
        <taxon>Chelicerata</taxon>
        <taxon>Merostomata</taxon>
        <taxon>Xiphosura</taxon>
        <taxon>Limulidae</taxon>
        <taxon>Limulus</taxon>
    </lineage>
</organism>
<evidence type="ECO:0000256" key="6">
    <source>
        <dbReference type="PROSITE-ProRule" id="PRU01371"/>
    </source>
</evidence>
<evidence type="ECO:0000313" key="10">
    <source>
        <dbReference type="RefSeq" id="XP_013775064.2"/>
    </source>
</evidence>
<evidence type="ECO:0000313" key="9">
    <source>
        <dbReference type="Proteomes" id="UP000694941"/>
    </source>
</evidence>
<evidence type="ECO:0000256" key="2">
    <source>
        <dbReference type="ARBA" id="ARBA00022723"/>
    </source>
</evidence>
<dbReference type="InterPro" id="IPR049899">
    <property type="entry name" value="Znf_C2HC_C3H"/>
</dbReference>